<reference evidence="3" key="1">
    <citation type="journal article" date="2010" name="Nat. Biotechnol.">
        <title>Draft genome sequence of the oilseed species Ricinus communis.</title>
        <authorList>
            <person name="Chan A.P."/>
            <person name="Crabtree J."/>
            <person name="Zhao Q."/>
            <person name="Lorenzi H."/>
            <person name="Orvis J."/>
            <person name="Puiu D."/>
            <person name="Melake-Berhan A."/>
            <person name="Jones K.M."/>
            <person name="Redman J."/>
            <person name="Chen G."/>
            <person name="Cahoon E.B."/>
            <person name="Gedil M."/>
            <person name="Stanke M."/>
            <person name="Haas B.J."/>
            <person name="Wortman J.R."/>
            <person name="Fraser-Liggett C.M."/>
            <person name="Ravel J."/>
            <person name="Rabinowicz P.D."/>
        </authorList>
    </citation>
    <scope>NUCLEOTIDE SEQUENCE [LARGE SCALE GENOMIC DNA]</scope>
    <source>
        <strain evidence="3">cv. Hale</strain>
    </source>
</reference>
<dbReference type="AlphaFoldDB" id="B9TF68"/>
<evidence type="ECO:0000313" key="2">
    <source>
        <dbReference type="EMBL" id="EEF25494.1"/>
    </source>
</evidence>
<proteinExistence type="predicted"/>
<sequence length="100" mass="10787">MHSRRCAAEGELPGGRSARRRRRRGARGPQVHEPSVRLELEFSQRVERAHRGTGPELAQGVVQGGFGRSPGSVEILVESGHRGLLCSFALAGCERTSLAS</sequence>
<keyword evidence="3" id="KW-1185">Reference proteome</keyword>
<feature type="region of interest" description="Disordered" evidence="1">
    <location>
        <begin position="1"/>
        <end position="34"/>
    </location>
</feature>
<feature type="compositionally biased region" description="Basic residues" evidence="1">
    <location>
        <begin position="17"/>
        <end position="26"/>
    </location>
</feature>
<protein>
    <submittedName>
        <fullName evidence="2">Uncharacterized protein</fullName>
    </submittedName>
</protein>
<evidence type="ECO:0000313" key="3">
    <source>
        <dbReference type="Proteomes" id="UP000008311"/>
    </source>
</evidence>
<gene>
    <name evidence="2" type="ORF">RCOM_1818160</name>
</gene>
<dbReference type="EMBL" id="EQ979573">
    <property type="protein sequence ID" value="EEF25494.1"/>
    <property type="molecule type" value="Genomic_DNA"/>
</dbReference>
<dbReference type="Proteomes" id="UP000008311">
    <property type="component" value="Unassembled WGS sequence"/>
</dbReference>
<name>B9TF68_RICCO</name>
<accession>B9TF68</accession>
<organism evidence="2 3">
    <name type="scientific">Ricinus communis</name>
    <name type="common">Castor bean</name>
    <dbReference type="NCBI Taxonomy" id="3988"/>
    <lineage>
        <taxon>Eukaryota</taxon>
        <taxon>Viridiplantae</taxon>
        <taxon>Streptophyta</taxon>
        <taxon>Embryophyta</taxon>
        <taxon>Tracheophyta</taxon>
        <taxon>Spermatophyta</taxon>
        <taxon>Magnoliopsida</taxon>
        <taxon>eudicotyledons</taxon>
        <taxon>Gunneridae</taxon>
        <taxon>Pentapetalae</taxon>
        <taxon>rosids</taxon>
        <taxon>fabids</taxon>
        <taxon>Malpighiales</taxon>
        <taxon>Euphorbiaceae</taxon>
        <taxon>Acalyphoideae</taxon>
        <taxon>Acalypheae</taxon>
        <taxon>Ricinus</taxon>
    </lineage>
</organism>
<dbReference type="InParanoid" id="B9TF68"/>
<evidence type="ECO:0000256" key="1">
    <source>
        <dbReference type="SAM" id="MobiDB-lite"/>
    </source>
</evidence>